<dbReference type="Proteomes" id="UP000732298">
    <property type="component" value="Unassembled WGS sequence"/>
</dbReference>
<dbReference type="GO" id="GO:0006366">
    <property type="term" value="P:transcription by RNA polymerase II"/>
    <property type="evidence" value="ECO:0007669"/>
    <property type="project" value="TreeGrafter"/>
</dbReference>
<dbReference type="GO" id="GO:0006360">
    <property type="term" value="P:transcription by RNA polymerase I"/>
    <property type="evidence" value="ECO:0007669"/>
    <property type="project" value="TreeGrafter"/>
</dbReference>
<dbReference type="NCBIfam" id="NF002208">
    <property type="entry name" value="PRK01099.1-3"/>
    <property type="match status" value="1"/>
</dbReference>
<dbReference type="GO" id="GO:0042797">
    <property type="term" value="P:tRNA transcription by RNA polymerase III"/>
    <property type="evidence" value="ECO:0007669"/>
    <property type="project" value="TreeGrafter"/>
</dbReference>
<accession>A0A8T3YKD5</accession>
<dbReference type="PANTHER" id="PTHR47227">
    <property type="entry name" value="DNA-DIRECTED RNA POLYMERASE SUBUNIT K"/>
    <property type="match status" value="1"/>
</dbReference>
<dbReference type="GO" id="GO:0003899">
    <property type="term" value="F:DNA-directed RNA polymerase activity"/>
    <property type="evidence" value="ECO:0007669"/>
    <property type="project" value="InterPro"/>
</dbReference>
<dbReference type="Gene3D" id="3.90.940.10">
    <property type="match status" value="1"/>
</dbReference>
<dbReference type="PROSITE" id="PS01111">
    <property type="entry name" value="RNA_POL_K_14KD"/>
    <property type="match status" value="1"/>
</dbReference>
<dbReference type="AlphaFoldDB" id="A0A8T3YKD5"/>
<dbReference type="PANTHER" id="PTHR47227:SF5">
    <property type="entry name" value="DNA-DIRECTED RNA POLYMERASES I, II, AND III SUBUNIT RPABC2"/>
    <property type="match status" value="1"/>
</dbReference>
<keyword evidence="2" id="KW-0804">Transcription</keyword>
<dbReference type="PIRSF" id="PIRSF000778">
    <property type="entry name" value="RpoK/RPB6"/>
    <property type="match status" value="1"/>
</dbReference>
<dbReference type="InterPro" id="IPR006111">
    <property type="entry name" value="Rpo6/Rpb6"/>
</dbReference>
<dbReference type="SUPFAM" id="SSF63562">
    <property type="entry name" value="RPB6/omega subunit-like"/>
    <property type="match status" value="1"/>
</dbReference>
<sequence>MPNLTRFEVTRLISARALQISLGAPALVKAHKGDVPLDIARLEFEKRVIPLAVLREFPDGHVEKIDVN</sequence>
<keyword evidence="1 3" id="KW-0240">DNA-directed RNA polymerase</keyword>
<reference evidence="3" key="1">
    <citation type="submission" date="2020-07" db="EMBL/GenBank/DDBJ databases">
        <title>Huge and variable diversity of episymbiotic CPR bacteria and DPANN archaea in groundwater ecosystems.</title>
        <authorList>
            <person name="He C.Y."/>
            <person name="Keren R."/>
            <person name="Whittaker M."/>
            <person name="Farag I.F."/>
            <person name="Doudna J."/>
            <person name="Cate J.H.D."/>
            <person name="Banfield J.F."/>
        </authorList>
    </citation>
    <scope>NUCLEOTIDE SEQUENCE</scope>
    <source>
        <strain evidence="3">NC_groundwater_1296_Ag_S-0.2um_52_80</strain>
    </source>
</reference>
<dbReference type="InterPro" id="IPR006110">
    <property type="entry name" value="Pol_omega/Rpo6/RPB6"/>
</dbReference>
<dbReference type="Pfam" id="PF01192">
    <property type="entry name" value="RNA_pol_Rpb6"/>
    <property type="match status" value="1"/>
</dbReference>
<evidence type="ECO:0000256" key="2">
    <source>
        <dbReference type="ARBA" id="ARBA00023163"/>
    </source>
</evidence>
<proteinExistence type="predicted"/>
<organism evidence="3 4">
    <name type="scientific">Candidatus Iainarchaeum sp</name>
    <dbReference type="NCBI Taxonomy" id="3101447"/>
    <lineage>
        <taxon>Archaea</taxon>
        <taxon>Candidatus Iainarchaeota</taxon>
        <taxon>Candidatus Iainarchaeia</taxon>
        <taxon>Candidatus Iainarchaeales</taxon>
        <taxon>Candidatus Iainarchaeaceae</taxon>
        <taxon>Candidatus Iainarchaeum</taxon>
    </lineage>
</organism>
<protein>
    <submittedName>
        <fullName evidence="3">DNA-directed RNA polymerase subunit K</fullName>
    </submittedName>
</protein>
<evidence type="ECO:0000313" key="3">
    <source>
        <dbReference type="EMBL" id="MBI4210485.1"/>
    </source>
</evidence>
<dbReference type="InterPro" id="IPR036161">
    <property type="entry name" value="RPB6/omega-like_sf"/>
</dbReference>
<name>A0A8T3YKD5_9ARCH</name>
<evidence type="ECO:0000256" key="1">
    <source>
        <dbReference type="ARBA" id="ARBA00022478"/>
    </source>
</evidence>
<evidence type="ECO:0000313" key="4">
    <source>
        <dbReference type="Proteomes" id="UP000732298"/>
    </source>
</evidence>
<comment type="caution">
    <text evidence="3">The sequence shown here is derived from an EMBL/GenBank/DDBJ whole genome shotgun (WGS) entry which is preliminary data.</text>
</comment>
<dbReference type="GO" id="GO:0000428">
    <property type="term" value="C:DNA-directed RNA polymerase complex"/>
    <property type="evidence" value="ECO:0007669"/>
    <property type="project" value="UniProtKB-KW"/>
</dbReference>
<dbReference type="GO" id="GO:0003677">
    <property type="term" value="F:DNA binding"/>
    <property type="evidence" value="ECO:0007669"/>
    <property type="project" value="InterPro"/>
</dbReference>
<dbReference type="InterPro" id="IPR020708">
    <property type="entry name" value="DNA-dir_RNA_polK_14-18kDa_CS"/>
</dbReference>
<dbReference type="EMBL" id="JACQPB010000034">
    <property type="protein sequence ID" value="MBI4210485.1"/>
    <property type="molecule type" value="Genomic_DNA"/>
</dbReference>
<gene>
    <name evidence="3" type="ORF">HY544_03200</name>
</gene>